<feature type="transmembrane region" description="Helical" evidence="6">
    <location>
        <begin position="88"/>
        <end position="109"/>
    </location>
</feature>
<sequence>MDVTPIPGASLFVAPPSKCDEFHRLNKVNFGVSIFILFGILVSYLPQHYRIIARRSSEGLSPYFVLLGTTSGTCAFFNILTLQGSRDAIACCAGAEGGIPAFACGAALMGIAQVGVQWACFFVIMLLFLIFYPRDTDIEQLPDRQPDSPSTMRTSLLTPTTSPAPTHPREPHAHPGAKPPAHPYRLAVLTVALSLTHLLILFLLTLFLYTLAPRALTPFANVLGLCASVLASIQYLPQIVTTFRLRAVHSLSIPMMCIQTPGSFVWAASLAARLGWAGWSAWLVYVVTGCLQGGLLVMGIMFEVRAWRKRKARVESWDADGEGIESYHSGGAGSEGGESEGEADVNERTPLVGSGGRVAKINGQRRLS</sequence>
<evidence type="ECO:0000256" key="4">
    <source>
        <dbReference type="ARBA" id="ARBA00023136"/>
    </source>
</evidence>
<evidence type="ECO:0000256" key="6">
    <source>
        <dbReference type="SAM" id="Phobius"/>
    </source>
</evidence>
<keyword evidence="4 6" id="KW-0472">Membrane</keyword>
<feature type="transmembrane region" description="Helical" evidence="6">
    <location>
        <begin position="282"/>
        <end position="302"/>
    </location>
</feature>
<dbReference type="InterPro" id="IPR051415">
    <property type="entry name" value="LAAT-1"/>
</dbReference>
<evidence type="ECO:0000313" key="8">
    <source>
        <dbReference type="Proteomes" id="UP000799766"/>
    </source>
</evidence>
<feature type="transmembrane region" description="Helical" evidence="6">
    <location>
        <begin position="28"/>
        <end position="45"/>
    </location>
</feature>
<evidence type="ECO:0000313" key="7">
    <source>
        <dbReference type="EMBL" id="KAF2458925.1"/>
    </source>
</evidence>
<name>A0A6A6P4J5_9PEZI</name>
<evidence type="ECO:0000256" key="1">
    <source>
        <dbReference type="ARBA" id="ARBA00004141"/>
    </source>
</evidence>
<feature type="compositionally biased region" description="Low complexity" evidence="5">
    <location>
        <begin position="148"/>
        <end position="164"/>
    </location>
</feature>
<reference evidence="7" key="1">
    <citation type="journal article" date="2020" name="Stud. Mycol.">
        <title>101 Dothideomycetes genomes: a test case for predicting lifestyles and emergence of pathogens.</title>
        <authorList>
            <person name="Haridas S."/>
            <person name="Albert R."/>
            <person name="Binder M."/>
            <person name="Bloem J."/>
            <person name="Labutti K."/>
            <person name="Salamov A."/>
            <person name="Andreopoulos B."/>
            <person name="Baker S."/>
            <person name="Barry K."/>
            <person name="Bills G."/>
            <person name="Bluhm B."/>
            <person name="Cannon C."/>
            <person name="Castanera R."/>
            <person name="Culley D."/>
            <person name="Daum C."/>
            <person name="Ezra D."/>
            <person name="Gonzalez J."/>
            <person name="Henrissat B."/>
            <person name="Kuo A."/>
            <person name="Liang C."/>
            <person name="Lipzen A."/>
            <person name="Lutzoni F."/>
            <person name="Magnuson J."/>
            <person name="Mondo S."/>
            <person name="Nolan M."/>
            <person name="Ohm R."/>
            <person name="Pangilinan J."/>
            <person name="Park H.-J."/>
            <person name="Ramirez L."/>
            <person name="Alfaro M."/>
            <person name="Sun H."/>
            <person name="Tritt A."/>
            <person name="Yoshinaga Y."/>
            <person name="Zwiers L.-H."/>
            <person name="Turgeon B."/>
            <person name="Goodwin S."/>
            <person name="Spatafora J."/>
            <person name="Crous P."/>
            <person name="Grigoriev I."/>
        </authorList>
    </citation>
    <scope>NUCLEOTIDE SEQUENCE</scope>
    <source>
        <strain evidence="7">ATCC 16933</strain>
    </source>
</reference>
<protein>
    <recommendedName>
        <fullName evidence="9">PQ loop repeat-domain-containing protein</fullName>
    </recommendedName>
</protein>
<gene>
    <name evidence="7" type="ORF">BDY21DRAFT_339288</name>
</gene>
<dbReference type="Pfam" id="PF04193">
    <property type="entry name" value="PQ-loop"/>
    <property type="match status" value="2"/>
</dbReference>
<feature type="region of interest" description="Disordered" evidence="5">
    <location>
        <begin position="323"/>
        <end position="368"/>
    </location>
</feature>
<feature type="transmembrane region" description="Helical" evidence="6">
    <location>
        <begin position="60"/>
        <end position="81"/>
    </location>
</feature>
<evidence type="ECO:0008006" key="9">
    <source>
        <dbReference type="Google" id="ProtNLM"/>
    </source>
</evidence>
<feature type="transmembrane region" description="Helical" evidence="6">
    <location>
        <begin position="257"/>
        <end position="276"/>
    </location>
</feature>
<accession>A0A6A6P4J5</accession>
<organism evidence="7 8">
    <name type="scientific">Lineolata rhizophorae</name>
    <dbReference type="NCBI Taxonomy" id="578093"/>
    <lineage>
        <taxon>Eukaryota</taxon>
        <taxon>Fungi</taxon>
        <taxon>Dikarya</taxon>
        <taxon>Ascomycota</taxon>
        <taxon>Pezizomycotina</taxon>
        <taxon>Dothideomycetes</taxon>
        <taxon>Dothideomycetes incertae sedis</taxon>
        <taxon>Lineolatales</taxon>
        <taxon>Lineolataceae</taxon>
        <taxon>Lineolata</taxon>
    </lineage>
</organism>
<comment type="subcellular location">
    <subcellularLocation>
        <location evidence="1">Membrane</location>
        <topology evidence="1">Multi-pass membrane protein</topology>
    </subcellularLocation>
</comment>
<dbReference type="PANTHER" id="PTHR16201">
    <property type="entry name" value="SEVEN TRANSMEMBRANE PROTEIN 1-RELATED"/>
    <property type="match status" value="1"/>
</dbReference>
<dbReference type="OrthoDB" id="19344at2759"/>
<dbReference type="Gene3D" id="1.20.1280.290">
    <property type="match status" value="2"/>
</dbReference>
<feature type="transmembrane region" description="Helical" evidence="6">
    <location>
        <begin position="115"/>
        <end position="132"/>
    </location>
</feature>
<evidence type="ECO:0000256" key="3">
    <source>
        <dbReference type="ARBA" id="ARBA00022989"/>
    </source>
</evidence>
<keyword evidence="3 6" id="KW-1133">Transmembrane helix</keyword>
<dbReference type="SMART" id="SM00679">
    <property type="entry name" value="CTNS"/>
    <property type="match status" value="2"/>
</dbReference>
<keyword evidence="8" id="KW-1185">Reference proteome</keyword>
<keyword evidence="2 6" id="KW-0812">Transmembrane</keyword>
<dbReference type="Proteomes" id="UP000799766">
    <property type="component" value="Unassembled WGS sequence"/>
</dbReference>
<evidence type="ECO:0000256" key="5">
    <source>
        <dbReference type="SAM" id="MobiDB-lite"/>
    </source>
</evidence>
<dbReference type="EMBL" id="MU001676">
    <property type="protein sequence ID" value="KAF2458925.1"/>
    <property type="molecule type" value="Genomic_DNA"/>
</dbReference>
<feature type="transmembrane region" description="Helical" evidence="6">
    <location>
        <begin position="186"/>
        <end position="209"/>
    </location>
</feature>
<dbReference type="AlphaFoldDB" id="A0A6A6P4J5"/>
<evidence type="ECO:0000256" key="2">
    <source>
        <dbReference type="ARBA" id="ARBA00022692"/>
    </source>
</evidence>
<feature type="transmembrane region" description="Helical" evidence="6">
    <location>
        <begin position="215"/>
        <end position="236"/>
    </location>
</feature>
<dbReference type="GO" id="GO:0016020">
    <property type="term" value="C:membrane"/>
    <property type="evidence" value="ECO:0007669"/>
    <property type="project" value="UniProtKB-SubCell"/>
</dbReference>
<feature type="region of interest" description="Disordered" evidence="5">
    <location>
        <begin position="142"/>
        <end position="178"/>
    </location>
</feature>
<dbReference type="InterPro" id="IPR006603">
    <property type="entry name" value="PQ-loop_rpt"/>
</dbReference>
<dbReference type="PANTHER" id="PTHR16201:SF11">
    <property type="entry name" value="PQ-LOOP REPEAT-CONTAINING PROTEIN"/>
    <property type="match status" value="1"/>
</dbReference>
<proteinExistence type="predicted"/>